<feature type="compositionally biased region" description="Basic and acidic residues" evidence="1">
    <location>
        <begin position="23"/>
        <end position="42"/>
    </location>
</feature>
<feature type="compositionally biased region" description="Low complexity" evidence="1">
    <location>
        <begin position="12"/>
        <end position="22"/>
    </location>
</feature>
<feature type="compositionally biased region" description="Basic and acidic residues" evidence="1">
    <location>
        <begin position="76"/>
        <end position="95"/>
    </location>
</feature>
<sequence length="132" mass="14432">MAKKRGRPPKTPSSSAKKTPSKTLEDHEDKSQQDLKPSDAPKENVATDLKDTQNESGKGMSTLDPSNDTVIAESENINKDEGIETEHEVTSKEDAAVEEVPWTPVQTRNRGRNEQHKGNSPLVNKQASKANG</sequence>
<comment type="caution">
    <text evidence="2">The sequence shown here is derived from an EMBL/GenBank/DDBJ whole genome shotgun (WGS) entry which is preliminary data.</text>
</comment>
<accession>A0AAN9ENS9</accession>
<keyword evidence="3" id="KW-1185">Reference proteome</keyword>
<organism evidence="2 3">
    <name type="scientific">Crotalaria pallida</name>
    <name type="common">Smooth rattlebox</name>
    <name type="synonym">Crotalaria striata</name>
    <dbReference type="NCBI Taxonomy" id="3830"/>
    <lineage>
        <taxon>Eukaryota</taxon>
        <taxon>Viridiplantae</taxon>
        <taxon>Streptophyta</taxon>
        <taxon>Embryophyta</taxon>
        <taxon>Tracheophyta</taxon>
        <taxon>Spermatophyta</taxon>
        <taxon>Magnoliopsida</taxon>
        <taxon>eudicotyledons</taxon>
        <taxon>Gunneridae</taxon>
        <taxon>Pentapetalae</taxon>
        <taxon>rosids</taxon>
        <taxon>fabids</taxon>
        <taxon>Fabales</taxon>
        <taxon>Fabaceae</taxon>
        <taxon>Papilionoideae</taxon>
        <taxon>50 kb inversion clade</taxon>
        <taxon>genistoids sensu lato</taxon>
        <taxon>core genistoids</taxon>
        <taxon>Crotalarieae</taxon>
        <taxon>Crotalaria</taxon>
    </lineage>
</organism>
<dbReference type="EMBL" id="JAYWIO010000005">
    <property type="protein sequence ID" value="KAK7259711.1"/>
    <property type="molecule type" value="Genomic_DNA"/>
</dbReference>
<reference evidence="2 3" key="1">
    <citation type="submission" date="2024-01" db="EMBL/GenBank/DDBJ databases">
        <title>The genomes of 5 underutilized Papilionoideae crops provide insights into root nodulation and disease resistanc.</title>
        <authorList>
            <person name="Yuan L."/>
        </authorList>
    </citation>
    <scope>NUCLEOTIDE SEQUENCE [LARGE SCALE GENOMIC DNA]</scope>
    <source>
        <strain evidence="2">ZHUSHIDOU_FW_LH</strain>
        <tissue evidence="2">Leaf</tissue>
    </source>
</reference>
<gene>
    <name evidence="2" type="ORF">RIF29_25324</name>
</gene>
<evidence type="ECO:0000313" key="3">
    <source>
        <dbReference type="Proteomes" id="UP001372338"/>
    </source>
</evidence>
<feature type="compositionally biased region" description="Polar residues" evidence="1">
    <location>
        <begin position="121"/>
        <end position="132"/>
    </location>
</feature>
<proteinExistence type="predicted"/>
<dbReference type="AlphaFoldDB" id="A0AAN9ENS9"/>
<evidence type="ECO:0000256" key="1">
    <source>
        <dbReference type="SAM" id="MobiDB-lite"/>
    </source>
</evidence>
<protein>
    <submittedName>
        <fullName evidence="2">Uncharacterized protein</fullName>
    </submittedName>
</protein>
<evidence type="ECO:0000313" key="2">
    <source>
        <dbReference type="EMBL" id="KAK7259711.1"/>
    </source>
</evidence>
<dbReference type="Proteomes" id="UP001372338">
    <property type="component" value="Unassembled WGS sequence"/>
</dbReference>
<feature type="region of interest" description="Disordered" evidence="1">
    <location>
        <begin position="1"/>
        <end position="132"/>
    </location>
</feature>
<name>A0AAN9ENS9_CROPI</name>